<organism evidence="6 7">
    <name type="scientific">Thalassospira permensis NBRC 106175</name>
    <dbReference type="NCBI Taxonomy" id="1353532"/>
    <lineage>
        <taxon>Bacteria</taxon>
        <taxon>Pseudomonadati</taxon>
        <taxon>Pseudomonadota</taxon>
        <taxon>Alphaproteobacteria</taxon>
        <taxon>Rhodospirillales</taxon>
        <taxon>Thalassospiraceae</taxon>
        <taxon>Thalassospira</taxon>
    </lineage>
</organism>
<evidence type="ECO:0000313" key="7">
    <source>
        <dbReference type="Proteomes" id="UP000027463"/>
    </source>
</evidence>
<evidence type="ECO:0000259" key="5">
    <source>
        <dbReference type="SMART" id="SM00226"/>
    </source>
</evidence>
<dbReference type="EMBL" id="AUNC01000031">
    <property type="protein sequence ID" value="KEO54684.1"/>
    <property type="molecule type" value="Genomic_DNA"/>
</dbReference>
<dbReference type="InterPro" id="IPR023485">
    <property type="entry name" value="Ptyr_pPase"/>
</dbReference>
<accession>A0ABR4TL37</accession>
<gene>
    <name evidence="6" type="ORF">SMB34_20690</name>
</gene>
<dbReference type="PANTHER" id="PTHR11717:SF7">
    <property type="entry name" value="LOW MOLECULAR WEIGHT PHOSPHOTYROSINE PROTEIN PHOSPHATASE"/>
    <property type="match status" value="1"/>
</dbReference>
<evidence type="ECO:0000313" key="6">
    <source>
        <dbReference type="EMBL" id="KEO54684.1"/>
    </source>
</evidence>
<dbReference type="SUPFAM" id="SSF52788">
    <property type="entry name" value="Phosphotyrosine protein phosphatases I"/>
    <property type="match status" value="1"/>
</dbReference>
<feature type="domain" description="Phosphotyrosine protein phosphatase I" evidence="5">
    <location>
        <begin position="42"/>
        <end position="191"/>
    </location>
</feature>
<name>A0ABR4TL37_9PROT</name>
<proteinExistence type="inferred from homology"/>
<sequence>MSRSCYIDHLVFRAVTVDIIAPKAPNVPVSQGPDPTESHIVIKVLFVCTGNICRSPTADGIFKTMVGKAGMDDAIKVDSCGLSGYHAGEQADPRSREMAASRGYDLSLIRSRKITSSDYSEFDYILAMDDGHLADMQNQCPAQYRDKLELFLDYHPNRKGQSVPDPYYGGANGFKSVFDMIEETSGALLIHIREKHGI</sequence>
<evidence type="ECO:0000256" key="1">
    <source>
        <dbReference type="ARBA" id="ARBA00011063"/>
    </source>
</evidence>
<dbReference type="EC" id="3.1.3.48" evidence="2"/>
<evidence type="ECO:0000256" key="2">
    <source>
        <dbReference type="ARBA" id="ARBA00013064"/>
    </source>
</evidence>
<dbReference type="PRINTS" id="PR00719">
    <property type="entry name" value="LMWPTPASE"/>
</dbReference>
<comment type="similarity">
    <text evidence="1">Belongs to the low molecular weight phosphotyrosine protein phosphatase family.</text>
</comment>
<keyword evidence="4" id="KW-0904">Protein phosphatase</keyword>
<dbReference type="SMART" id="SM00226">
    <property type="entry name" value="LMWPc"/>
    <property type="match status" value="1"/>
</dbReference>
<evidence type="ECO:0000256" key="3">
    <source>
        <dbReference type="ARBA" id="ARBA00022801"/>
    </source>
</evidence>
<keyword evidence="7" id="KW-1185">Reference proteome</keyword>
<reference evidence="6 7" key="1">
    <citation type="submission" date="2013-07" db="EMBL/GenBank/DDBJ databases">
        <title>Thalassospira permensis NBRC 106175 Genome Sequencing.</title>
        <authorList>
            <person name="Lai Q."/>
            <person name="Shao Z."/>
        </authorList>
    </citation>
    <scope>NUCLEOTIDE SEQUENCE [LARGE SCALE GENOMIC DNA]</scope>
    <source>
        <strain evidence="6 7">NBRC 106175</strain>
    </source>
</reference>
<dbReference type="CDD" id="cd16343">
    <property type="entry name" value="LMWPTP"/>
    <property type="match status" value="1"/>
</dbReference>
<dbReference type="InterPro" id="IPR050438">
    <property type="entry name" value="LMW_PTPase"/>
</dbReference>
<dbReference type="Gene3D" id="3.40.50.2300">
    <property type="match status" value="1"/>
</dbReference>
<protein>
    <recommendedName>
        <fullName evidence="2">protein-tyrosine-phosphatase</fullName>
        <ecNumber evidence="2">3.1.3.48</ecNumber>
    </recommendedName>
</protein>
<dbReference type="InterPro" id="IPR017867">
    <property type="entry name" value="Tyr_phospatase_low_mol_wt"/>
</dbReference>
<dbReference type="Proteomes" id="UP000027463">
    <property type="component" value="Unassembled WGS sequence"/>
</dbReference>
<dbReference type="InterPro" id="IPR036196">
    <property type="entry name" value="Ptyr_pPase_sf"/>
</dbReference>
<dbReference type="Pfam" id="PF01451">
    <property type="entry name" value="LMWPc"/>
    <property type="match status" value="1"/>
</dbReference>
<dbReference type="PANTHER" id="PTHR11717">
    <property type="entry name" value="LOW MOLECULAR WEIGHT PROTEIN TYROSINE PHOSPHATASE"/>
    <property type="match status" value="1"/>
</dbReference>
<comment type="caution">
    <text evidence="6">The sequence shown here is derived from an EMBL/GenBank/DDBJ whole genome shotgun (WGS) entry which is preliminary data.</text>
</comment>
<keyword evidence="3" id="KW-0378">Hydrolase</keyword>
<evidence type="ECO:0000256" key="4">
    <source>
        <dbReference type="ARBA" id="ARBA00022912"/>
    </source>
</evidence>